<reference evidence="3" key="1">
    <citation type="submission" date="2018-05" db="EMBL/GenBank/DDBJ databases">
        <authorList>
            <person name="Lanie J.A."/>
            <person name="Ng W.-L."/>
            <person name="Kazmierczak K.M."/>
            <person name="Andrzejewski T.M."/>
            <person name="Davidsen T.M."/>
            <person name="Wayne K.J."/>
            <person name="Tettelin H."/>
            <person name="Glass J.I."/>
            <person name="Rusch D."/>
            <person name="Podicherti R."/>
            <person name="Tsui H.-C.T."/>
            <person name="Winkler M.E."/>
        </authorList>
    </citation>
    <scope>NUCLEOTIDE SEQUENCE</scope>
</reference>
<dbReference type="NCBIfam" id="TIGR01509">
    <property type="entry name" value="HAD-SF-IA-v3"/>
    <property type="match status" value="1"/>
</dbReference>
<name>A0A381PLJ2_9ZZZZ</name>
<dbReference type="Gene3D" id="3.40.50.1000">
    <property type="entry name" value="HAD superfamily/HAD-like"/>
    <property type="match status" value="1"/>
</dbReference>
<dbReference type="SUPFAM" id="SSF56784">
    <property type="entry name" value="HAD-like"/>
    <property type="match status" value="1"/>
</dbReference>
<dbReference type="Pfam" id="PF00702">
    <property type="entry name" value="Hydrolase"/>
    <property type="match status" value="1"/>
</dbReference>
<dbReference type="InterPro" id="IPR006439">
    <property type="entry name" value="HAD-SF_hydro_IA"/>
</dbReference>
<dbReference type="InterPro" id="IPR036412">
    <property type="entry name" value="HAD-like_sf"/>
</dbReference>
<evidence type="ECO:0000256" key="2">
    <source>
        <dbReference type="SAM" id="Phobius"/>
    </source>
</evidence>
<protein>
    <submittedName>
        <fullName evidence="3">Uncharacterized protein</fullName>
    </submittedName>
</protein>
<feature type="region of interest" description="Disordered" evidence="1">
    <location>
        <begin position="497"/>
        <end position="516"/>
    </location>
</feature>
<accession>A0A381PLJ2</accession>
<evidence type="ECO:0000313" key="3">
    <source>
        <dbReference type="EMBL" id="SUZ66919.1"/>
    </source>
</evidence>
<sequence>MRRLASMAPWAFLPLFALLLASGCRANVSVAIEVGEDGSGTVTVGLILDDEAVDVVGGIEDQLRVDDLADAEWTVEGPNRLPTGDTTVTATKSFDSPQRLPDVLDEIAGPGVFENVALTRHRSFARTEWRLNGRVDLSGGLDLFSDPELAETLSGLPLGRTTAELAELAGCPGGDCDPADAFEMELTAALPGGPSAEDDGAHWTIGLGDLSSTRFEVEGVLTDREPRMWRNGAIVAGVLAILVTLFLSVRYVVAGRMEGPPRAVRSPRTSRRAGEIVEEHPADGGETGERRLELLVLGGIGVIWDPGGDPEGLLVRYVREQGGIADPREIADRYRSASLGHVSTAQFWSSIGVQGEADQLDRAYLERVQMRRDVLPFLDRMKERGLPVACLTNAVLPWSVLLRERLGLDDLMAHWVVSGEVGARKPSQAMFEALRRMSGVPFRNMLLIDSEPPMLEAARSMGMSTVLMRGAALIPEGFPHPVIGGFAELFRSSSAVASAEDSSEGGPSGEGESPGG</sequence>
<dbReference type="PANTHER" id="PTHR43611">
    <property type="entry name" value="ALPHA-D-GLUCOSE 1-PHOSPHATE PHOSPHATASE"/>
    <property type="match status" value="1"/>
</dbReference>
<dbReference type="PANTHER" id="PTHR43611:SF3">
    <property type="entry name" value="FLAVIN MONONUCLEOTIDE HYDROLASE 1, CHLOROPLATIC"/>
    <property type="match status" value="1"/>
</dbReference>
<gene>
    <name evidence="3" type="ORF">METZ01_LOCUS19773</name>
</gene>
<feature type="transmembrane region" description="Helical" evidence="2">
    <location>
        <begin position="233"/>
        <end position="253"/>
    </location>
</feature>
<organism evidence="3">
    <name type="scientific">marine metagenome</name>
    <dbReference type="NCBI Taxonomy" id="408172"/>
    <lineage>
        <taxon>unclassified sequences</taxon>
        <taxon>metagenomes</taxon>
        <taxon>ecological metagenomes</taxon>
    </lineage>
</organism>
<dbReference type="AlphaFoldDB" id="A0A381PLJ2"/>
<keyword evidence="2" id="KW-0812">Transmembrane</keyword>
<evidence type="ECO:0000256" key="1">
    <source>
        <dbReference type="SAM" id="MobiDB-lite"/>
    </source>
</evidence>
<dbReference type="EMBL" id="UINC01000997">
    <property type="protein sequence ID" value="SUZ66919.1"/>
    <property type="molecule type" value="Genomic_DNA"/>
</dbReference>
<proteinExistence type="predicted"/>
<feature type="compositionally biased region" description="Gly residues" evidence="1">
    <location>
        <begin position="506"/>
        <end position="516"/>
    </location>
</feature>
<keyword evidence="2" id="KW-0472">Membrane</keyword>
<dbReference type="InterPro" id="IPR023214">
    <property type="entry name" value="HAD_sf"/>
</dbReference>
<dbReference type="PROSITE" id="PS51257">
    <property type="entry name" value="PROKAR_LIPOPROTEIN"/>
    <property type="match status" value="1"/>
</dbReference>
<keyword evidence="2" id="KW-1133">Transmembrane helix</keyword>